<gene>
    <name evidence="1" type="ORF">OIU84_024643</name>
</gene>
<reference evidence="1 2" key="1">
    <citation type="journal article" date="2023" name="Int. J. Mol. Sci.">
        <title>De Novo Assembly and Annotation of 11 Diverse Shrub Willow (Salix) Genomes Reveals Novel Gene Organization in Sex-Linked Regions.</title>
        <authorList>
            <person name="Hyden B."/>
            <person name="Feng K."/>
            <person name="Yates T.B."/>
            <person name="Jawdy S."/>
            <person name="Cereghino C."/>
            <person name="Smart L.B."/>
            <person name="Muchero W."/>
        </authorList>
    </citation>
    <scope>NUCLEOTIDE SEQUENCE [LARGE SCALE GENOMIC DNA]</scope>
    <source>
        <tissue evidence="1">Shoot tip</tissue>
    </source>
</reference>
<sequence length="74" mass="8573">MQNIQHILADFGKNSKESSNIKRDRVAMIDFVDNQFERAVCGIRSLINHKKIKELARVTFLSFILSVLFKFKSS</sequence>
<proteinExistence type="predicted"/>
<comment type="caution">
    <text evidence="1">The sequence shown here is derived from an EMBL/GenBank/DDBJ whole genome shotgun (WGS) entry which is preliminary data.</text>
</comment>
<evidence type="ECO:0000313" key="2">
    <source>
        <dbReference type="Proteomes" id="UP001162972"/>
    </source>
</evidence>
<dbReference type="Proteomes" id="UP001162972">
    <property type="component" value="Chromosome 16"/>
</dbReference>
<organism evidence="1 2">
    <name type="scientific">Salix udensis</name>
    <dbReference type="NCBI Taxonomy" id="889485"/>
    <lineage>
        <taxon>Eukaryota</taxon>
        <taxon>Viridiplantae</taxon>
        <taxon>Streptophyta</taxon>
        <taxon>Embryophyta</taxon>
        <taxon>Tracheophyta</taxon>
        <taxon>Spermatophyta</taxon>
        <taxon>Magnoliopsida</taxon>
        <taxon>eudicotyledons</taxon>
        <taxon>Gunneridae</taxon>
        <taxon>Pentapetalae</taxon>
        <taxon>rosids</taxon>
        <taxon>fabids</taxon>
        <taxon>Malpighiales</taxon>
        <taxon>Salicaceae</taxon>
        <taxon>Saliceae</taxon>
        <taxon>Salix</taxon>
    </lineage>
</organism>
<keyword evidence="2" id="KW-1185">Reference proteome</keyword>
<name>A0AAD6KI81_9ROSI</name>
<protein>
    <submittedName>
        <fullName evidence="1">Uncharacterized protein</fullName>
    </submittedName>
</protein>
<evidence type="ECO:0000313" key="1">
    <source>
        <dbReference type="EMBL" id="KAJ6423708.1"/>
    </source>
</evidence>
<dbReference type="AlphaFoldDB" id="A0AAD6KI81"/>
<dbReference type="EMBL" id="JAPFFJ010000006">
    <property type="protein sequence ID" value="KAJ6423708.1"/>
    <property type="molecule type" value="Genomic_DNA"/>
</dbReference>
<accession>A0AAD6KI81</accession>